<protein>
    <recommendedName>
        <fullName evidence="7">ABC transporter substrate-binding protein</fullName>
    </recommendedName>
</protein>
<comment type="caution">
    <text evidence="5">The sequence shown here is derived from an EMBL/GenBank/DDBJ whole genome shotgun (WGS) entry which is preliminary data.</text>
</comment>
<dbReference type="Gene3D" id="3.40.190.10">
    <property type="entry name" value="Periplasmic binding protein-like II"/>
    <property type="match status" value="1"/>
</dbReference>
<evidence type="ECO:0000313" key="6">
    <source>
        <dbReference type="Proteomes" id="UP000236846"/>
    </source>
</evidence>
<evidence type="ECO:0000313" key="5">
    <source>
        <dbReference type="EMBL" id="PIR26418.1"/>
    </source>
</evidence>
<gene>
    <name evidence="5" type="ORF">COV41_01480</name>
</gene>
<accession>A0A2H0PWM7</accession>
<comment type="similarity">
    <text evidence="1">Belongs to the bacterial solute-binding protein 1 family.</text>
</comment>
<dbReference type="GO" id="GO:0042956">
    <property type="term" value="P:maltodextrin transmembrane transport"/>
    <property type="evidence" value="ECO:0007669"/>
    <property type="project" value="TreeGrafter"/>
</dbReference>
<dbReference type="GO" id="GO:1901982">
    <property type="term" value="F:maltose binding"/>
    <property type="evidence" value="ECO:0007669"/>
    <property type="project" value="TreeGrafter"/>
</dbReference>
<dbReference type="PANTHER" id="PTHR30061">
    <property type="entry name" value="MALTOSE-BINDING PERIPLASMIC PROTEIN"/>
    <property type="match status" value="1"/>
</dbReference>
<keyword evidence="4" id="KW-0812">Transmembrane</keyword>
<keyword evidence="4" id="KW-1133">Transmembrane helix</keyword>
<evidence type="ECO:0000256" key="4">
    <source>
        <dbReference type="SAM" id="Phobius"/>
    </source>
</evidence>
<organism evidence="5 6">
    <name type="scientific">Candidatus Brennerbacteria bacterium CG11_big_fil_rev_8_21_14_0_20_43_10</name>
    <dbReference type="NCBI Taxonomy" id="1974523"/>
    <lineage>
        <taxon>Bacteria</taxon>
        <taxon>Candidatus Brenneribacteriota</taxon>
    </lineage>
</organism>
<keyword evidence="4" id="KW-0472">Membrane</keyword>
<dbReference type="Pfam" id="PF01547">
    <property type="entry name" value="SBP_bac_1"/>
    <property type="match status" value="1"/>
</dbReference>
<name>A0A2H0PWM7_9BACT</name>
<dbReference type="GO" id="GO:0015768">
    <property type="term" value="P:maltose transport"/>
    <property type="evidence" value="ECO:0007669"/>
    <property type="project" value="TreeGrafter"/>
</dbReference>
<dbReference type="GO" id="GO:0055052">
    <property type="term" value="C:ATP-binding cassette (ABC) transporter complex, substrate-binding subunit-containing"/>
    <property type="evidence" value="ECO:0007669"/>
    <property type="project" value="TreeGrafter"/>
</dbReference>
<evidence type="ECO:0000256" key="1">
    <source>
        <dbReference type="ARBA" id="ARBA00008520"/>
    </source>
</evidence>
<dbReference type="Proteomes" id="UP000236846">
    <property type="component" value="Unassembled WGS sequence"/>
</dbReference>
<evidence type="ECO:0008006" key="7">
    <source>
        <dbReference type="Google" id="ProtNLM"/>
    </source>
</evidence>
<feature type="transmembrane region" description="Helical" evidence="4">
    <location>
        <begin position="6"/>
        <end position="25"/>
    </location>
</feature>
<sequence length="422" mass="46532">MPFTKRQIIIVGIVIAAIIIAVLLFSGGSQNKGHKTTLTVWGVYDDKSVWGTITKQYQQETGNTITYIEKNPETYEQELIDALASGNGPDIFYFKNTWLFKHFKKIAPAPAALFTAQSVDQNYPRVVARDFTSNNNVYAIPLSVDTLALFYNPALLDQAAIAFPPKTWEELIAMVPKLKKVDTTGAVQAAAVSMGTGSNVNHASDLLSLLMMQSGSSIVNESYQTTFVSMGGESAMTFMTQFARLNSPTYTWNQTMDPSLEAFAKGQVALAFGYASDIGYIRSVSPYFDFKIAPMPQPASATARKDYASYWGLAVSKQSNKYQTAWDFISQMTQIEPNQLYAQKTNMPAAKRIILQTMQNDPVLGVFAKQAYTALSWPQPDPELVNKIFVDAIDAAANNRITSQQAISSMATQIDQLFNKAP</sequence>
<keyword evidence="3" id="KW-0732">Signal</keyword>
<dbReference type="SUPFAM" id="SSF53850">
    <property type="entry name" value="Periplasmic binding protein-like II"/>
    <property type="match status" value="1"/>
</dbReference>
<dbReference type="InterPro" id="IPR006059">
    <property type="entry name" value="SBP"/>
</dbReference>
<evidence type="ECO:0000256" key="3">
    <source>
        <dbReference type="ARBA" id="ARBA00022729"/>
    </source>
</evidence>
<dbReference type="EMBL" id="PCXE01000024">
    <property type="protein sequence ID" value="PIR26418.1"/>
    <property type="molecule type" value="Genomic_DNA"/>
</dbReference>
<evidence type="ECO:0000256" key="2">
    <source>
        <dbReference type="ARBA" id="ARBA00022448"/>
    </source>
</evidence>
<keyword evidence="2" id="KW-0813">Transport</keyword>
<reference evidence="5 6" key="1">
    <citation type="submission" date="2017-09" db="EMBL/GenBank/DDBJ databases">
        <title>Depth-based differentiation of microbial function through sediment-hosted aquifers and enrichment of novel symbionts in the deep terrestrial subsurface.</title>
        <authorList>
            <person name="Probst A.J."/>
            <person name="Ladd B."/>
            <person name="Jarett J.K."/>
            <person name="Geller-Mcgrath D.E."/>
            <person name="Sieber C.M."/>
            <person name="Emerson J.B."/>
            <person name="Anantharaman K."/>
            <person name="Thomas B.C."/>
            <person name="Malmstrom R."/>
            <person name="Stieglmeier M."/>
            <person name="Klingl A."/>
            <person name="Woyke T."/>
            <person name="Ryan C.M."/>
            <person name="Banfield J.F."/>
        </authorList>
    </citation>
    <scope>NUCLEOTIDE SEQUENCE [LARGE SCALE GENOMIC DNA]</scope>
    <source>
        <strain evidence="5">CG11_big_fil_rev_8_21_14_0_20_43_10</strain>
    </source>
</reference>
<dbReference type="AlphaFoldDB" id="A0A2H0PWM7"/>
<dbReference type="PANTHER" id="PTHR30061:SF50">
    <property type="entry name" value="MALTOSE_MALTODEXTRIN-BINDING PERIPLASMIC PROTEIN"/>
    <property type="match status" value="1"/>
</dbReference>
<proteinExistence type="inferred from homology"/>